<feature type="domain" description="PiggyBac transposable element-derived protein" evidence="1">
    <location>
        <begin position="1"/>
        <end position="291"/>
    </location>
</feature>
<sequence length="316" mass="36305">MTYNRWHQLHRRLRLWNPCPNARTQPRLSLFQRVDDWSQFIQQASRRLWQAGTTLAVDECMVGFTGRAREKVTIPRKPTPTGFKVWAVAQAGYFLGWLWHDPFEPLGPAAKRPRKRPRTEEGTIYLNPTQSVVIALIKQLPEQTYHVFMDNLFSSPALFLALRKLGIGATGTARINSGLYAPFVNQIAWKDNALVLFYTTIYTGHEFCQRVRRRPTTTHARARPIQQEFGAEPVKTQTLPSISIDYNDKMGAVDIGDQLRASEGIEHRVRKGSWRALAWTFLLEVALTNSYLLQLHGQVGPGWKAQKTQRGWRQLL</sequence>
<comment type="caution">
    <text evidence="2">The sequence shown here is derived from an EMBL/GenBank/DDBJ whole genome shotgun (WGS) entry which is preliminary data.</text>
</comment>
<dbReference type="OrthoDB" id="2431486at2759"/>
<gene>
    <name evidence="2" type="ORF">TPAR_08914</name>
</gene>
<proteinExistence type="predicted"/>
<dbReference type="InterPro" id="IPR029526">
    <property type="entry name" value="PGBD"/>
</dbReference>
<evidence type="ECO:0000313" key="2">
    <source>
        <dbReference type="EMBL" id="POR30845.1"/>
    </source>
</evidence>
<dbReference type="PANTHER" id="PTHR46599">
    <property type="entry name" value="PIGGYBAC TRANSPOSABLE ELEMENT-DERIVED PROTEIN 4"/>
    <property type="match status" value="1"/>
</dbReference>
<dbReference type="AlphaFoldDB" id="A0A2S4KL63"/>
<dbReference type="STRING" id="94208.A0A2S4KL63"/>
<dbReference type="Pfam" id="PF13843">
    <property type="entry name" value="DDE_Tnp_1_7"/>
    <property type="match status" value="1"/>
</dbReference>
<reference evidence="2 3" key="1">
    <citation type="submission" date="2018-01" db="EMBL/GenBank/DDBJ databases">
        <title>Harnessing the power of phylogenomics to disentangle the directionality and signatures of interkingdom host jumping in the parasitic fungal genus Tolypocladium.</title>
        <authorList>
            <person name="Quandt C.A."/>
            <person name="Patterson W."/>
            <person name="Spatafora J.W."/>
        </authorList>
    </citation>
    <scope>NUCLEOTIDE SEQUENCE [LARGE SCALE GENOMIC DNA]</scope>
    <source>
        <strain evidence="2 3">NRBC 100945</strain>
    </source>
</reference>
<name>A0A2S4KL63_9HYPO</name>
<dbReference type="Proteomes" id="UP000237481">
    <property type="component" value="Unassembled WGS sequence"/>
</dbReference>
<dbReference type="EMBL" id="PKSG01001136">
    <property type="protein sequence ID" value="POR30845.1"/>
    <property type="molecule type" value="Genomic_DNA"/>
</dbReference>
<feature type="non-terminal residue" evidence="2">
    <location>
        <position position="316"/>
    </location>
</feature>
<dbReference type="PANTHER" id="PTHR46599:SF3">
    <property type="entry name" value="PIGGYBAC TRANSPOSABLE ELEMENT-DERIVED PROTEIN 4"/>
    <property type="match status" value="1"/>
</dbReference>
<evidence type="ECO:0000259" key="1">
    <source>
        <dbReference type="Pfam" id="PF13843"/>
    </source>
</evidence>
<evidence type="ECO:0000313" key="3">
    <source>
        <dbReference type="Proteomes" id="UP000237481"/>
    </source>
</evidence>
<protein>
    <recommendedName>
        <fullName evidence="1">PiggyBac transposable element-derived protein domain-containing protein</fullName>
    </recommendedName>
</protein>
<accession>A0A2S4KL63</accession>
<keyword evidence="3" id="KW-1185">Reference proteome</keyword>
<organism evidence="2 3">
    <name type="scientific">Tolypocladium paradoxum</name>
    <dbReference type="NCBI Taxonomy" id="94208"/>
    <lineage>
        <taxon>Eukaryota</taxon>
        <taxon>Fungi</taxon>
        <taxon>Dikarya</taxon>
        <taxon>Ascomycota</taxon>
        <taxon>Pezizomycotina</taxon>
        <taxon>Sordariomycetes</taxon>
        <taxon>Hypocreomycetidae</taxon>
        <taxon>Hypocreales</taxon>
        <taxon>Ophiocordycipitaceae</taxon>
        <taxon>Tolypocladium</taxon>
    </lineage>
</organism>